<accession>A0AAD3DGE8</accession>
<dbReference type="AlphaFoldDB" id="A0AAD3DGE8"/>
<evidence type="ECO:0000256" key="3">
    <source>
        <dbReference type="SAM" id="Phobius"/>
    </source>
</evidence>
<evidence type="ECO:0000313" key="6">
    <source>
        <dbReference type="Proteomes" id="UP001054857"/>
    </source>
</evidence>
<protein>
    <recommendedName>
        <fullName evidence="4">ABC1 atypical kinase-like domain-containing protein</fullName>
    </recommendedName>
</protein>
<dbReference type="InterPro" id="IPR004147">
    <property type="entry name" value="ABC1_dom"/>
</dbReference>
<evidence type="ECO:0000259" key="4">
    <source>
        <dbReference type="Pfam" id="PF03109"/>
    </source>
</evidence>
<keyword evidence="6" id="KW-1185">Reference proteome</keyword>
<comment type="similarity">
    <text evidence="1">Belongs to the protein kinase superfamily. ADCK protein kinase family.</text>
</comment>
<sequence>MSAAKRQVLAILKQAARCSSESASHTTGCGPSTSYGPILGHGAAALRGTRFATHAIHTFARQRGTARQASRALRRETEAFLRQWRGFKTVAVGSGVGMTQNSQGVLTALLPPALLWLLMVLPSGYHTFALRLFGLGPSSTQPKHPNRSHGRSSSDSSPSETSNLKAAFSFLIAAIRDEFLLAARATYLCLLFLPALLSAPFVSLLGGLGRERWLSLVQWTLERAGPAFIKWGQWASTRPDLFPEDLCTRLEQLQTSAPGHAPSLTLAAVERAFAAPISDLFQEFEAEPVASGSIAQIHVATLSPLGAKLVGGGAEPGSRVAVKVRHPGVSEIMHRDFILMQRAAALCSQLPALRELRLEESIRQFGGPLKEQLDLSVEAEHLRRFNANFRAWGNVRFPVPLYPLVSQDVLVESYEDGDLIMRYVRSPHRHNAMLAQTGVTVFLAMMLRDNFIHADLHPGNILVKEADPPSPLVSAAAKWLPDRVRSWLVDRSPQVVLLDTGMIVELSDHDQAALMGFFRALTRMDGKALAAQIINMSVDGACKDPAAFAAELDSMFRCMDREYLRLESQAVIRDLIERMRQHQVTLRSSVSTVVVTSLVLEGWSSKLDPDVRILDTMRDMLAMDWPERISMAVDRVVGSGGLLEA</sequence>
<evidence type="ECO:0000313" key="5">
    <source>
        <dbReference type="EMBL" id="GFR41310.1"/>
    </source>
</evidence>
<proteinExistence type="inferred from homology"/>
<feature type="transmembrane region" description="Helical" evidence="3">
    <location>
        <begin position="185"/>
        <end position="208"/>
    </location>
</feature>
<keyword evidence="3" id="KW-1133">Transmembrane helix</keyword>
<dbReference type="EMBL" id="BMAR01000001">
    <property type="protein sequence ID" value="GFR41310.1"/>
    <property type="molecule type" value="Genomic_DNA"/>
</dbReference>
<dbReference type="Proteomes" id="UP001054857">
    <property type="component" value="Unassembled WGS sequence"/>
</dbReference>
<evidence type="ECO:0000256" key="2">
    <source>
        <dbReference type="SAM" id="MobiDB-lite"/>
    </source>
</evidence>
<name>A0AAD3DGE8_9CHLO</name>
<gene>
    <name evidence="5" type="ORF">Agub_g1990</name>
</gene>
<comment type="caution">
    <text evidence="5">The sequence shown here is derived from an EMBL/GenBank/DDBJ whole genome shotgun (WGS) entry which is preliminary data.</text>
</comment>
<dbReference type="PANTHER" id="PTHR45890:SF1">
    <property type="entry name" value="AARF DOMAIN CONTAINING KINASE 2"/>
    <property type="match status" value="1"/>
</dbReference>
<feature type="domain" description="ABC1 atypical kinase-like" evidence="4">
    <location>
        <begin position="254"/>
        <end position="530"/>
    </location>
</feature>
<feature type="compositionally biased region" description="Low complexity" evidence="2">
    <location>
        <begin position="151"/>
        <end position="160"/>
    </location>
</feature>
<dbReference type="CDD" id="cd13971">
    <property type="entry name" value="ADCK2-like"/>
    <property type="match status" value="1"/>
</dbReference>
<dbReference type="PANTHER" id="PTHR45890">
    <property type="entry name" value="AARF DOMAIN CONTAINING KINASE 2 (PREDICTED)"/>
    <property type="match status" value="1"/>
</dbReference>
<dbReference type="InterPro" id="IPR052402">
    <property type="entry name" value="ADCK_kinase"/>
</dbReference>
<organism evidence="5 6">
    <name type="scientific">Astrephomene gubernaculifera</name>
    <dbReference type="NCBI Taxonomy" id="47775"/>
    <lineage>
        <taxon>Eukaryota</taxon>
        <taxon>Viridiplantae</taxon>
        <taxon>Chlorophyta</taxon>
        <taxon>core chlorophytes</taxon>
        <taxon>Chlorophyceae</taxon>
        <taxon>CS clade</taxon>
        <taxon>Chlamydomonadales</taxon>
        <taxon>Astrephomenaceae</taxon>
        <taxon>Astrephomene</taxon>
    </lineage>
</organism>
<dbReference type="InterPro" id="IPR011009">
    <property type="entry name" value="Kinase-like_dom_sf"/>
</dbReference>
<keyword evidence="3" id="KW-0812">Transmembrane</keyword>
<dbReference type="SUPFAM" id="SSF56112">
    <property type="entry name" value="Protein kinase-like (PK-like)"/>
    <property type="match status" value="1"/>
</dbReference>
<dbReference type="Pfam" id="PF03109">
    <property type="entry name" value="ABC1"/>
    <property type="match status" value="1"/>
</dbReference>
<feature type="region of interest" description="Disordered" evidence="2">
    <location>
        <begin position="139"/>
        <end position="160"/>
    </location>
</feature>
<dbReference type="InterPro" id="IPR044095">
    <property type="entry name" value="ADCK2_dom"/>
</dbReference>
<keyword evidence="3" id="KW-0472">Membrane</keyword>
<reference evidence="5 6" key="1">
    <citation type="journal article" date="2021" name="Sci. Rep.">
        <title>Genome sequencing of the multicellular alga Astrephomene provides insights into convergent evolution of germ-soma differentiation.</title>
        <authorList>
            <person name="Yamashita S."/>
            <person name="Yamamoto K."/>
            <person name="Matsuzaki R."/>
            <person name="Suzuki S."/>
            <person name="Yamaguchi H."/>
            <person name="Hirooka S."/>
            <person name="Minakuchi Y."/>
            <person name="Miyagishima S."/>
            <person name="Kawachi M."/>
            <person name="Toyoda A."/>
            <person name="Nozaki H."/>
        </authorList>
    </citation>
    <scope>NUCLEOTIDE SEQUENCE [LARGE SCALE GENOMIC DNA]</scope>
    <source>
        <strain evidence="5 6">NIES-4017</strain>
    </source>
</reference>
<evidence type="ECO:0000256" key="1">
    <source>
        <dbReference type="ARBA" id="ARBA00009670"/>
    </source>
</evidence>